<sequence length="310" mass="34912">MIGPSLFPVSAALSGGDKEGERNQIGVWGKMDKANDRASGLLGRLSGFMRSCLFRVLRMGPIPTHYSFIMDGNRRYAKKVNMGEGAGHRAGFFALVSVLKYCYEVGVKYISIYAFSIDNFKRRPDEVKTIMDLILEKIEGLLEEGSIADQYGVRVYFVGNLKLLDERVRIAAEKVMEATAHNTRCVLLICIAYTSCDEIVNSVRECCKDKLEEIEDKEGGGGGVVVNEHSAIQLVDIEKHMYMGVAPDPDVLLRTSGEKRLSNYQLWQTTHCTLYSPTALWPEISLLHVVWGILKFQRSYAYFEKKKKML</sequence>
<dbReference type="PANTHER" id="PTHR10291">
    <property type="entry name" value="DEHYDRODOLICHYL DIPHOSPHATE SYNTHASE FAMILY MEMBER"/>
    <property type="match status" value="1"/>
</dbReference>
<protein>
    <recommendedName>
        <fullName evidence="3">Alkyl transferase</fullName>
        <ecNumber evidence="3">2.5.1.-</ecNumber>
    </recommendedName>
</protein>
<dbReference type="InterPro" id="IPR036424">
    <property type="entry name" value="UPP_synth-like_sf"/>
</dbReference>
<dbReference type="SUPFAM" id="SSF64005">
    <property type="entry name" value="Undecaprenyl diphosphate synthase"/>
    <property type="match status" value="1"/>
</dbReference>
<dbReference type="InterPro" id="IPR001441">
    <property type="entry name" value="UPP_synth-like"/>
</dbReference>
<dbReference type="CDD" id="cd00475">
    <property type="entry name" value="Cis_IPPS"/>
    <property type="match status" value="1"/>
</dbReference>
<dbReference type="GO" id="GO:0005783">
    <property type="term" value="C:endoplasmic reticulum"/>
    <property type="evidence" value="ECO:0007669"/>
    <property type="project" value="TreeGrafter"/>
</dbReference>
<dbReference type="GO" id="GO:0045547">
    <property type="term" value="F:ditrans,polycis-polyprenyl diphosphate synthase [(2E,6E)-farnesyl diphosphate specific] activity"/>
    <property type="evidence" value="ECO:0007669"/>
    <property type="project" value="TreeGrafter"/>
</dbReference>
<dbReference type="PANTHER" id="PTHR10291:SF43">
    <property type="entry name" value="DEHYDRODOLICHYL DIPHOSPHATE SYNTHASE COMPLEX SUBUNIT DHDDS"/>
    <property type="match status" value="1"/>
</dbReference>
<proteinExistence type="inferred from homology"/>
<dbReference type="Gene3D" id="3.40.1180.10">
    <property type="entry name" value="Decaprenyl diphosphate synthase-like"/>
    <property type="match status" value="1"/>
</dbReference>
<evidence type="ECO:0000313" key="4">
    <source>
        <dbReference type="EMBL" id="CAI0457232.1"/>
    </source>
</evidence>
<comment type="caution">
    <text evidence="4">The sequence shown here is derived from an EMBL/GenBank/DDBJ whole genome shotgun (WGS) entry which is preliminary data.</text>
</comment>
<name>A0AAV0NFR1_9ROSI</name>
<dbReference type="NCBIfam" id="TIGR00055">
    <property type="entry name" value="uppS"/>
    <property type="match status" value="1"/>
</dbReference>
<gene>
    <name evidence="4" type="ORF">LITE_LOCUS33049</name>
</gene>
<organism evidence="4 5">
    <name type="scientific">Linum tenue</name>
    <dbReference type="NCBI Taxonomy" id="586396"/>
    <lineage>
        <taxon>Eukaryota</taxon>
        <taxon>Viridiplantae</taxon>
        <taxon>Streptophyta</taxon>
        <taxon>Embryophyta</taxon>
        <taxon>Tracheophyta</taxon>
        <taxon>Spermatophyta</taxon>
        <taxon>Magnoliopsida</taxon>
        <taxon>eudicotyledons</taxon>
        <taxon>Gunneridae</taxon>
        <taxon>Pentapetalae</taxon>
        <taxon>rosids</taxon>
        <taxon>fabids</taxon>
        <taxon>Malpighiales</taxon>
        <taxon>Linaceae</taxon>
        <taxon>Linum</taxon>
    </lineage>
</organism>
<keyword evidence="2 3" id="KW-0808">Transferase</keyword>
<reference evidence="4" key="1">
    <citation type="submission" date="2022-08" db="EMBL/GenBank/DDBJ databases">
        <authorList>
            <person name="Gutierrez-Valencia J."/>
        </authorList>
    </citation>
    <scope>NUCLEOTIDE SEQUENCE</scope>
</reference>
<comment type="similarity">
    <text evidence="1 3">Belongs to the UPP synthase family.</text>
</comment>
<evidence type="ECO:0000256" key="1">
    <source>
        <dbReference type="ARBA" id="ARBA00005432"/>
    </source>
</evidence>
<evidence type="ECO:0000256" key="3">
    <source>
        <dbReference type="RuleBase" id="RU363018"/>
    </source>
</evidence>
<dbReference type="AlphaFoldDB" id="A0AAV0NFR1"/>
<evidence type="ECO:0000313" key="5">
    <source>
        <dbReference type="Proteomes" id="UP001154282"/>
    </source>
</evidence>
<dbReference type="HAMAP" id="MF_01139">
    <property type="entry name" value="ISPT"/>
    <property type="match status" value="1"/>
</dbReference>
<evidence type="ECO:0000256" key="2">
    <source>
        <dbReference type="ARBA" id="ARBA00022679"/>
    </source>
</evidence>
<dbReference type="Pfam" id="PF01255">
    <property type="entry name" value="Prenyltransf"/>
    <property type="match status" value="1"/>
</dbReference>
<accession>A0AAV0NFR1</accession>
<keyword evidence="5" id="KW-1185">Reference proteome</keyword>
<dbReference type="Proteomes" id="UP001154282">
    <property type="component" value="Unassembled WGS sequence"/>
</dbReference>
<dbReference type="EMBL" id="CAMGYJ010000008">
    <property type="protein sequence ID" value="CAI0457232.1"/>
    <property type="molecule type" value="Genomic_DNA"/>
</dbReference>
<dbReference type="EC" id="2.5.1.-" evidence="3"/>
<dbReference type="GO" id="GO:0016094">
    <property type="term" value="P:polyprenol biosynthetic process"/>
    <property type="evidence" value="ECO:0007669"/>
    <property type="project" value="TreeGrafter"/>
</dbReference>